<evidence type="ECO:0000313" key="3">
    <source>
        <dbReference type="EMBL" id="KAJ1530962.1"/>
    </source>
</evidence>
<dbReference type="Proteomes" id="UP001075354">
    <property type="component" value="Chromosome 2"/>
</dbReference>
<dbReference type="AlphaFoldDB" id="A0AAV7Y0J9"/>
<keyword evidence="4" id="KW-1185">Reference proteome</keyword>
<proteinExistence type="predicted"/>
<keyword evidence="2" id="KW-0472">Membrane</keyword>
<keyword evidence="2" id="KW-1133">Transmembrane helix</keyword>
<feature type="region of interest" description="Disordered" evidence="1">
    <location>
        <begin position="146"/>
        <end position="175"/>
    </location>
</feature>
<name>A0AAV7Y0J9_9NEOP</name>
<comment type="caution">
    <text evidence="3">The sequence shown here is derived from an EMBL/GenBank/DDBJ whole genome shotgun (WGS) entry which is preliminary data.</text>
</comment>
<feature type="transmembrane region" description="Helical" evidence="2">
    <location>
        <begin position="111"/>
        <end position="135"/>
    </location>
</feature>
<evidence type="ECO:0000256" key="1">
    <source>
        <dbReference type="SAM" id="MobiDB-lite"/>
    </source>
</evidence>
<protein>
    <submittedName>
        <fullName evidence="3">Uncharacterized protein</fullName>
    </submittedName>
</protein>
<feature type="compositionally biased region" description="Basic residues" evidence="1">
    <location>
        <begin position="161"/>
        <end position="175"/>
    </location>
</feature>
<accession>A0AAV7Y0J9</accession>
<dbReference type="EMBL" id="JAPTSV010000002">
    <property type="protein sequence ID" value="KAJ1530962.1"/>
    <property type="molecule type" value="Genomic_DNA"/>
</dbReference>
<organism evidence="3 4">
    <name type="scientific">Megalurothrips usitatus</name>
    <name type="common">bean blossom thrips</name>
    <dbReference type="NCBI Taxonomy" id="439358"/>
    <lineage>
        <taxon>Eukaryota</taxon>
        <taxon>Metazoa</taxon>
        <taxon>Ecdysozoa</taxon>
        <taxon>Arthropoda</taxon>
        <taxon>Hexapoda</taxon>
        <taxon>Insecta</taxon>
        <taxon>Pterygota</taxon>
        <taxon>Neoptera</taxon>
        <taxon>Paraneoptera</taxon>
        <taxon>Thysanoptera</taxon>
        <taxon>Terebrantia</taxon>
        <taxon>Thripoidea</taxon>
        <taxon>Thripidae</taxon>
        <taxon>Megalurothrips</taxon>
    </lineage>
</organism>
<keyword evidence="2" id="KW-0812">Transmembrane</keyword>
<evidence type="ECO:0000256" key="2">
    <source>
        <dbReference type="SAM" id="Phobius"/>
    </source>
</evidence>
<evidence type="ECO:0000313" key="4">
    <source>
        <dbReference type="Proteomes" id="UP001075354"/>
    </source>
</evidence>
<sequence>MIPPPPSPLPQAQRAPPYALAGSLLSDIGQRILGLNVCVYRLREQLETAQLVMYTRLDDPLGLMLDGVIRRLQSGGFPALWLSSLSAGPTKSAATAEDEAEGDGDATGRQIAVAASVLALGLLLAAAVFLAEVLAPATARCWPRWAPPSPRAAAGGQRAGAQRRRRRRRRHRTKRVVFRGRDDRELYKIK</sequence>
<reference evidence="3" key="1">
    <citation type="submission" date="2022-12" db="EMBL/GenBank/DDBJ databases">
        <title>Chromosome-level genome assembly of the bean flower thrips Megalurothrips usitatus.</title>
        <authorList>
            <person name="Ma L."/>
            <person name="Liu Q."/>
            <person name="Li H."/>
            <person name="Cai W."/>
        </authorList>
    </citation>
    <scope>NUCLEOTIDE SEQUENCE</scope>
    <source>
        <strain evidence="3">Cailab_2022a</strain>
    </source>
</reference>
<feature type="compositionally biased region" description="Low complexity" evidence="1">
    <location>
        <begin position="151"/>
        <end position="160"/>
    </location>
</feature>
<gene>
    <name evidence="3" type="ORF">ONE63_005798</name>
</gene>